<dbReference type="SUPFAM" id="SSF81383">
    <property type="entry name" value="F-box domain"/>
    <property type="match status" value="1"/>
</dbReference>
<proteinExistence type="predicted"/>
<evidence type="ECO:0000259" key="1">
    <source>
        <dbReference type="PROSITE" id="PS50181"/>
    </source>
</evidence>
<gene>
    <name evidence="2" type="ORF">GGX14DRAFT_453226</name>
</gene>
<sequence>MASRLAKWALSRARMGAPHPSPRSDPQLALSSLPNELLLEMLEMMDDISLHLMAAASKRFYFLATQALLSRYAISLSSRSITATSSDALRALRIAMAFRVAHLKSFKFRYIVPATKPKSKDIRRIDALLRRFWTRPVRIRKVSLDFGNNIIRRPVGWTIGGLAPRLLSTCCGDSHTALFVVDNGLFTCRAKSLLMWSPYTREQYVRMQMHDGSRQWVPSIRSLHSLDITYPVCTEVSPHHPWTMVVVNMEDVTTLLLSIQLTAAEWSAVLSVISLPKLRNIGIWAQNIAFEASTAFLSRHTIVTLIYMSPHAARHPGTDALLCLPHLQRLTALAHYVVYLFSGCAPVALFPALTYVELWPDTQLPAALHLLSTHVPLTSLAFWLLSEDMDPAPAAWPVFPAVELLVLNKHSSPVACVSALLARAFPALRRLDVNGSFPKAGSPAEAAAISERKRALVSRIAQENPNINLYSVDRQFFLQ</sequence>
<accession>A0AAD6VGK2</accession>
<dbReference type="InterPro" id="IPR001810">
    <property type="entry name" value="F-box_dom"/>
</dbReference>
<evidence type="ECO:0000313" key="3">
    <source>
        <dbReference type="Proteomes" id="UP001219525"/>
    </source>
</evidence>
<keyword evidence="3" id="KW-1185">Reference proteome</keyword>
<comment type="caution">
    <text evidence="2">The sequence shown here is derived from an EMBL/GenBank/DDBJ whole genome shotgun (WGS) entry which is preliminary data.</text>
</comment>
<reference evidence="2" key="1">
    <citation type="submission" date="2023-03" db="EMBL/GenBank/DDBJ databases">
        <title>Massive genome expansion in bonnet fungi (Mycena s.s.) driven by repeated elements and novel gene families across ecological guilds.</title>
        <authorList>
            <consortium name="Lawrence Berkeley National Laboratory"/>
            <person name="Harder C.B."/>
            <person name="Miyauchi S."/>
            <person name="Viragh M."/>
            <person name="Kuo A."/>
            <person name="Thoen E."/>
            <person name="Andreopoulos B."/>
            <person name="Lu D."/>
            <person name="Skrede I."/>
            <person name="Drula E."/>
            <person name="Henrissat B."/>
            <person name="Morin E."/>
            <person name="Kohler A."/>
            <person name="Barry K."/>
            <person name="LaButti K."/>
            <person name="Morin E."/>
            <person name="Salamov A."/>
            <person name="Lipzen A."/>
            <person name="Mereny Z."/>
            <person name="Hegedus B."/>
            <person name="Baldrian P."/>
            <person name="Stursova M."/>
            <person name="Weitz H."/>
            <person name="Taylor A."/>
            <person name="Grigoriev I.V."/>
            <person name="Nagy L.G."/>
            <person name="Martin F."/>
            <person name="Kauserud H."/>
        </authorList>
    </citation>
    <scope>NUCLEOTIDE SEQUENCE</scope>
    <source>
        <strain evidence="2">9144</strain>
    </source>
</reference>
<dbReference type="PROSITE" id="PS50181">
    <property type="entry name" value="FBOX"/>
    <property type="match status" value="1"/>
</dbReference>
<dbReference type="InterPro" id="IPR036047">
    <property type="entry name" value="F-box-like_dom_sf"/>
</dbReference>
<dbReference type="AlphaFoldDB" id="A0AAD6VGK2"/>
<name>A0AAD6VGK2_9AGAR</name>
<dbReference type="Proteomes" id="UP001219525">
    <property type="component" value="Unassembled WGS sequence"/>
</dbReference>
<feature type="domain" description="F-box" evidence="1">
    <location>
        <begin position="27"/>
        <end position="76"/>
    </location>
</feature>
<evidence type="ECO:0000313" key="2">
    <source>
        <dbReference type="EMBL" id="KAJ7209157.1"/>
    </source>
</evidence>
<protein>
    <recommendedName>
        <fullName evidence="1">F-box domain-containing protein</fullName>
    </recommendedName>
</protein>
<dbReference type="EMBL" id="JARJCW010000031">
    <property type="protein sequence ID" value="KAJ7209157.1"/>
    <property type="molecule type" value="Genomic_DNA"/>
</dbReference>
<organism evidence="2 3">
    <name type="scientific">Mycena pura</name>
    <dbReference type="NCBI Taxonomy" id="153505"/>
    <lineage>
        <taxon>Eukaryota</taxon>
        <taxon>Fungi</taxon>
        <taxon>Dikarya</taxon>
        <taxon>Basidiomycota</taxon>
        <taxon>Agaricomycotina</taxon>
        <taxon>Agaricomycetes</taxon>
        <taxon>Agaricomycetidae</taxon>
        <taxon>Agaricales</taxon>
        <taxon>Marasmiineae</taxon>
        <taxon>Mycenaceae</taxon>
        <taxon>Mycena</taxon>
    </lineage>
</organism>